<keyword evidence="3 9" id="KW-0560">Oxidoreductase</keyword>
<dbReference type="InterPro" id="IPR028427">
    <property type="entry name" value="Met_Sox_Rdtase_MsrB"/>
</dbReference>
<organism evidence="13 14">
    <name type="scientific">Vibrio qinghaiensis</name>
    <dbReference type="NCBI Taxonomy" id="2025808"/>
    <lineage>
        <taxon>Bacteria</taxon>
        <taxon>Pseudomonadati</taxon>
        <taxon>Pseudomonadota</taxon>
        <taxon>Gammaproteobacteria</taxon>
        <taxon>Vibrionales</taxon>
        <taxon>Vibrionaceae</taxon>
        <taxon>Vibrio</taxon>
    </lineage>
</organism>
<accession>A0A223N2E7</accession>
<dbReference type="KEGG" id="vqi:CCZ37_15505"/>
<evidence type="ECO:0000256" key="1">
    <source>
        <dbReference type="ARBA" id="ARBA00008076"/>
    </source>
</evidence>
<comment type="caution">
    <text evidence="9">Lacks conserved residue(s) required for the propagation of feature annotation.</text>
</comment>
<dbReference type="GO" id="GO:0008113">
    <property type="term" value="F:peptide-methionine (S)-S-oxide reductase activity"/>
    <property type="evidence" value="ECO:0007669"/>
    <property type="project" value="UniProtKB-UniRule"/>
</dbReference>
<comment type="similarity">
    <text evidence="9">Belongs to the MsrB Met sulfoxide reductase family.</text>
</comment>
<feature type="chain" id="PRO_5013256933" description="Multifunctional fusion protein" evidence="11">
    <location>
        <begin position="26"/>
        <end position="377"/>
    </location>
</feature>
<name>A0A223N2E7_9VIBR</name>
<sequence>MKRFTPFIFSIALIVPILFSLFSQAETQPKTMPSIGNQQIATLAGGCFWCTESDLEKLNGVISVVSGYAGGSLENPSYKQVSSGKSGHIEVIQVTFDPQVVSYENVLDHFFRHIDPTDDQGSFVDRGPQYRPAIFYHNSEQKQTAQRFMQEINALGIFKKPLKTELIQYSQFWPAEEYHQDFYKKSKVRYTYYRHASGRDQYLDTIFGKDRNEHPKTLRQLIEAQKMQNNVKAYNKPSNKEIRAKLTDLQYYVTQEEGTERAFNNEYWDNKADGIYVDVVSGEPLFSSTDKYRSGTGWPSFTRPINQAYIATKSDSRLFYTRTEVRSRFADSHLGHVFEDGPAPTGLRYCMNSAAMRFVPKEAMQAEGYGEYLVLFK</sequence>
<evidence type="ECO:0000313" key="14">
    <source>
        <dbReference type="Proteomes" id="UP000215148"/>
    </source>
</evidence>
<dbReference type="GO" id="GO:0033743">
    <property type="term" value="F:peptide-methionine (R)-S-oxide reductase activity"/>
    <property type="evidence" value="ECO:0007669"/>
    <property type="project" value="UniProtKB-UniRule"/>
</dbReference>
<feature type="signal peptide" evidence="11">
    <location>
        <begin position="1"/>
        <end position="25"/>
    </location>
</feature>
<evidence type="ECO:0000256" key="4">
    <source>
        <dbReference type="ARBA" id="ARBA00023268"/>
    </source>
</evidence>
<dbReference type="GO" id="GO:0006979">
    <property type="term" value="P:response to oxidative stress"/>
    <property type="evidence" value="ECO:0007669"/>
    <property type="project" value="InterPro"/>
</dbReference>
<feature type="active site" evidence="10">
    <location>
        <position position="47"/>
    </location>
</feature>
<comment type="similarity">
    <text evidence="1">In the C-terminal section; belongs to the MsrB Met sulfoxide reductase family.</text>
</comment>
<dbReference type="FunFam" id="2.170.150.20:FF:000003">
    <property type="entry name" value="Peptide methionine sulfoxide reductase MsrB"/>
    <property type="match status" value="1"/>
</dbReference>
<dbReference type="AlphaFoldDB" id="A0A223N2E7"/>
<dbReference type="Proteomes" id="UP000215148">
    <property type="component" value="Chromosome 2"/>
</dbReference>
<dbReference type="HAMAP" id="MF_01401">
    <property type="entry name" value="MsrA"/>
    <property type="match status" value="1"/>
</dbReference>
<dbReference type="GO" id="GO:0005737">
    <property type="term" value="C:cytoplasm"/>
    <property type="evidence" value="ECO:0007669"/>
    <property type="project" value="TreeGrafter"/>
</dbReference>
<dbReference type="EC" id="1.8.4.12" evidence="9"/>
<protein>
    <recommendedName>
        <fullName evidence="9 10">Multifunctional fusion protein</fullName>
    </recommendedName>
    <domain>
        <recommendedName>
            <fullName evidence="10">Peptide methionine sulfoxide reductase MsrA</fullName>
            <shortName evidence="10">Protein-methionine-S-oxide reductase</shortName>
            <ecNumber evidence="10">1.8.4.11</ecNumber>
        </recommendedName>
        <alternativeName>
            <fullName evidence="10">Peptide-methionine (S)-S-oxide reductase</fullName>
            <shortName evidence="10">Peptide Met(O) reductase</shortName>
        </alternativeName>
    </domain>
    <domain>
        <recommendedName>
            <fullName evidence="9">Peptide methionine sulfoxide reductase MsrB</fullName>
            <ecNumber evidence="9">1.8.4.12</ecNumber>
        </recommendedName>
        <alternativeName>
            <fullName evidence="9">Peptide-methionine (R)-S-oxide reductase</fullName>
        </alternativeName>
    </domain>
</protein>
<dbReference type="InterPro" id="IPR036509">
    <property type="entry name" value="Met_Sox_Rdtase_MsrA_sf"/>
</dbReference>
<dbReference type="PROSITE" id="PS51790">
    <property type="entry name" value="MSRB"/>
    <property type="match status" value="1"/>
</dbReference>
<feature type="active site" description="Nucleophile" evidence="9">
    <location>
        <position position="350"/>
    </location>
</feature>
<feature type="domain" description="MsrB" evidence="12">
    <location>
        <begin position="239"/>
        <end position="361"/>
    </location>
</feature>
<dbReference type="InterPro" id="IPR011057">
    <property type="entry name" value="Mss4-like_sf"/>
</dbReference>
<dbReference type="RefSeq" id="WP_094501403.1">
    <property type="nucleotide sequence ID" value="NZ_CAWNHI010000002.1"/>
</dbReference>
<dbReference type="InterPro" id="IPR002579">
    <property type="entry name" value="Met_Sox_Rdtase_MsrB_dom"/>
</dbReference>
<dbReference type="HAMAP" id="MF_01400">
    <property type="entry name" value="MsrB"/>
    <property type="match status" value="1"/>
</dbReference>
<dbReference type="EMBL" id="CP022742">
    <property type="protein sequence ID" value="ASU23975.1"/>
    <property type="molecule type" value="Genomic_DNA"/>
</dbReference>
<comment type="catalytic activity">
    <reaction evidence="8 10">
        <text>[thioredoxin]-disulfide + L-methionine + H2O = L-methionine (S)-S-oxide + [thioredoxin]-dithiol</text>
        <dbReference type="Rhea" id="RHEA:19993"/>
        <dbReference type="Rhea" id="RHEA-COMP:10698"/>
        <dbReference type="Rhea" id="RHEA-COMP:10700"/>
        <dbReference type="ChEBI" id="CHEBI:15377"/>
        <dbReference type="ChEBI" id="CHEBI:29950"/>
        <dbReference type="ChEBI" id="CHEBI:50058"/>
        <dbReference type="ChEBI" id="CHEBI:57844"/>
        <dbReference type="ChEBI" id="CHEBI:58772"/>
        <dbReference type="EC" id="1.8.4.11"/>
    </reaction>
</comment>
<dbReference type="PANTHER" id="PTHR10173">
    <property type="entry name" value="METHIONINE SULFOXIDE REDUCTASE"/>
    <property type="match status" value="1"/>
</dbReference>
<evidence type="ECO:0000313" key="13">
    <source>
        <dbReference type="EMBL" id="ASU23975.1"/>
    </source>
</evidence>
<dbReference type="NCBIfam" id="TIGR00357">
    <property type="entry name" value="peptide-methionine (R)-S-oxide reductase MsrB"/>
    <property type="match status" value="1"/>
</dbReference>
<dbReference type="SUPFAM" id="SSF55068">
    <property type="entry name" value="Peptide methionine sulfoxide reductase"/>
    <property type="match status" value="1"/>
</dbReference>
<dbReference type="Gene3D" id="2.170.150.20">
    <property type="entry name" value="Peptide methionine sulfoxide reductase"/>
    <property type="match status" value="1"/>
</dbReference>
<comment type="catalytic activity">
    <reaction evidence="7 9">
        <text>L-methionyl-[protein] + [thioredoxin]-disulfide + H2O = L-methionyl-(R)-S-oxide-[protein] + [thioredoxin]-dithiol</text>
        <dbReference type="Rhea" id="RHEA:24164"/>
        <dbReference type="Rhea" id="RHEA-COMP:10698"/>
        <dbReference type="Rhea" id="RHEA-COMP:10700"/>
        <dbReference type="Rhea" id="RHEA-COMP:12313"/>
        <dbReference type="Rhea" id="RHEA-COMP:12314"/>
        <dbReference type="ChEBI" id="CHEBI:15377"/>
        <dbReference type="ChEBI" id="CHEBI:16044"/>
        <dbReference type="ChEBI" id="CHEBI:29950"/>
        <dbReference type="ChEBI" id="CHEBI:45764"/>
        <dbReference type="ChEBI" id="CHEBI:50058"/>
        <dbReference type="EC" id="1.8.4.12"/>
    </reaction>
</comment>
<gene>
    <name evidence="9" type="primary">msrB</name>
    <name evidence="10" type="synonym">msrA</name>
    <name evidence="13" type="ORF">CCZ37_15505</name>
</gene>
<dbReference type="InterPro" id="IPR002569">
    <property type="entry name" value="Met_Sox_Rdtase_MsrA_dom"/>
</dbReference>
<evidence type="ECO:0000259" key="12">
    <source>
        <dbReference type="PROSITE" id="PS51790"/>
    </source>
</evidence>
<dbReference type="Pfam" id="PF01641">
    <property type="entry name" value="SelR"/>
    <property type="match status" value="1"/>
</dbReference>
<evidence type="ECO:0000256" key="11">
    <source>
        <dbReference type="SAM" id="SignalP"/>
    </source>
</evidence>
<proteinExistence type="inferred from homology"/>
<dbReference type="GO" id="GO:0030091">
    <property type="term" value="P:protein repair"/>
    <property type="evidence" value="ECO:0007669"/>
    <property type="project" value="InterPro"/>
</dbReference>
<dbReference type="Pfam" id="PF01625">
    <property type="entry name" value="PMSR"/>
    <property type="match status" value="1"/>
</dbReference>
<evidence type="ECO:0000256" key="9">
    <source>
        <dbReference type="HAMAP-Rule" id="MF_01400"/>
    </source>
</evidence>
<keyword evidence="11" id="KW-0732">Signal</keyword>
<dbReference type="PANTHER" id="PTHR10173:SF59">
    <property type="entry name" value="PEPTIDE METHIONINE SULFOXIDE REDUCTASE MSRA_MSRB"/>
    <property type="match status" value="1"/>
</dbReference>
<keyword evidence="14" id="KW-1185">Reference proteome</keyword>
<evidence type="ECO:0000256" key="7">
    <source>
        <dbReference type="ARBA" id="ARBA00048488"/>
    </source>
</evidence>
<evidence type="ECO:0000256" key="8">
    <source>
        <dbReference type="ARBA" id="ARBA00048782"/>
    </source>
</evidence>
<keyword evidence="4" id="KW-0511">Multifunctional enzyme</keyword>
<evidence type="ECO:0000256" key="10">
    <source>
        <dbReference type="HAMAP-Rule" id="MF_01401"/>
    </source>
</evidence>
<dbReference type="EC" id="1.8.4.11" evidence="10"/>
<evidence type="ECO:0000256" key="3">
    <source>
        <dbReference type="ARBA" id="ARBA00023002"/>
    </source>
</evidence>
<dbReference type="Gene3D" id="3.30.1060.10">
    <property type="entry name" value="Peptide methionine sulphoxide reductase MsrA"/>
    <property type="match status" value="1"/>
</dbReference>
<comment type="function">
    <text evidence="5 10">Has an important function as a repair enzyme for proteins that have been inactivated by oxidation. Catalyzes the reversible oxidation-reduction of methionine sulfoxide in proteins to methionine.</text>
</comment>
<dbReference type="NCBIfam" id="TIGR00401">
    <property type="entry name" value="msrA"/>
    <property type="match status" value="1"/>
</dbReference>
<evidence type="ECO:0000256" key="5">
    <source>
        <dbReference type="ARBA" id="ARBA00024679"/>
    </source>
</evidence>
<dbReference type="GO" id="GO:0033744">
    <property type="term" value="F:L-methionine:thioredoxin-disulfide S-oxidoreductase activity"/>
    <property type="evidence" value="ECO:0007669"/>
    <property type="project" value="RHEA"/>
</dbReference>
<reference evidence="13 14" key="1">
    <citation type="submission" date="2017-08" db="EMBL/GenBank/DDBJ databases">
        <title>The Vibrio qinghaiensis sp.-Q67 is a luminous bacteria isolated firstly from Qinghai lake, Qinghai province, China, which has been proved to be very sensitive to detect environmental and food pollutants. Therefore, complete genome analysis of V. qinghaiensis sp.-Q67 highlights the potential application of this strain on detection of hazards in the contaminated environments.</title>
        <authorList>
            <person name="Gong L."/>
        </authorList>
    </citation>
    <scope>NUCLEOTIDE SEQUENCE [LARGE SCALE GENOMIC DNA]</scope>
    <source>
        <strain evidence="13 14">Q67</strain>
    </source>
</reference>
<comment type="similarity">
    <text evidence="10">Belongs to the MsrA Met sulfoxide reductase family.</text>
</comment>
<comment type="catalytic activity">
    <reaction evidence="6 10">
        <text>L-methionyl-[protein] + [thioredoxin]-disulfide + H2O = L-methionyl-(S)-S-oxide-[protein] + [thioredoxin]-dithiol</text>
        <dbReference type="Rhea" id="RHEA:14217"/>
        <dbReference type="Rhea" id="RHEA-COMP:10698"/>
        <dbReference type="Rhea" id="RHEA-COMP:10700"/>
        <dbReference type="Rhea" id="RHEA-COMP:12313"/>
        <dbReference type="Rhea" id="RHEA-COMP:12315"/>
        <dbReference type="ChEBI" id="CHEBI:15377"/>
        <dbReference type="ChEBI" id="CHEBI:16044"/>
        <dbReference type="ChEBI" id="CHEBI:29950"/>
        <dbReference type="ChEBI" id="CHEBI:44120"/>
        <dbReference type="ChEBI" id="CHEBI:50058"/>
        <dbReference type="EC" id="1.8.4.11"/>
    </reaction>
</comment>
<evidence type="ECO:0000256" key="6">
    <source>
        <dbReference type="ARBA" id="ARBA00047806"/>
    </source>
</evidence>
<evidence type="ECO:0000256" key="2">
    <source>
        <dbReference type="ARBA" id="ARBA00011017"/>
    </source>
</evidence>
<dbReference type="SUPFAM" id="SSF51316">
    <property type="entry name" value="Mss4-like"/>
    <property type="match status" value="1"/>
</dbReference>
<comment type="similarity">
    <text evidence="2">In the N-terminal section; belongs to the MsrA Met sulfoxide reductase family.</text>
</comment>